<dbReference type="WBParaSite" id="SBAD_0001284101-mRNA-1">
    <property type="protein sequence ID" value="SBAD_0001284101-mRNA-1"/>
    <property type="gene ID" value="SBAD_0001284101"/>
</dbReference>
<keyword evidence="5" id="KW-1185">Reference proteome</keyword>
<sequence length="265" mass="29912">MARKVSVSYTGLALLSIFVVACFLAIGLGVYYGTRTDGGEKPDSVSTSATPFGTTSPVDGVSTKTVSSTTTEPIDRTKWRLPKTVFPLKYQLTIQPFFPPKVLPQDPRCFTFNADLTITLICRVPTNQVVLNMRNLDLDIEQLSFKDSSGAVIPFANDIFLYEPFYERVTFFLSKTLKAGQKYTFFLKYRGYLGNDLQGFYRSSYIEKNQTKWLVVTTFECCSARRALPCFDEPEFKAVFGLTMIHPVNMVALFNNEHLYSVDYG</sequence>
<keyword evidence="2" id="KW-0812">Transmembrane</keyword>
<dbReference type="InterPro" id="IPR050344">
    <property type="entry name" value="Peptidase_M1_aminopeptidases"/>
</dbReference>
<feature type="compositionally biased region" description="Polar residues" evidence="1">
    <location>
        <begin position="44"/>
        <end position="57"/>
    </location>
</feature>
<dbReference type="PANTHER" id="PTHR11533:SF294">
    <property type="entry name" value="THYROTROPIN-RELEASING HORMONE-DEGRADING ECTOENZYME"/>
    <property type="match status" value="1"/>
</dbReference>
<dbReference type="GO" id="GO:0016020">
    <property type="term" value="C:membrane"/>
    <property type="evidence" value="ECO:0007669"/>
    <property type="project" value="TreeGrafter"/>
</dbReference>
<evidence type="ECO:0000259" key="3">
    <source>
        <dbReference type="Pfam" id="PF17900"/>
    </source>
</evidence>
<dbReference type="GO" id="GO:0005615">
    <property type="term" value="C:extracellular space"/>
    <property type="evidence" value="ECO:0007669"/>
    <property type="project" value="TreeGrafter"/>
</dbReference>
<dbReference type="SUPFAM" id="SSF63737">
    <property type="entry name" value="Leukotriene A4 hydrolase N-terminal domain"/>
    <property type="match status" value="1"/>
</dbReference>
<dbReference type="PANTHER" id="PTHR11533">
    <property type="entry name" value="PROTEASE M1 ZINC METALLOPROTEASE"/>
    <property type="match status" value="1"/>
</dbReference>
<keyword evidence="2" id="KW-1133">Transmembrane helix</keyword>
<dbReference type="GO" id="GO:0043171">
    <property type="term" value="P:peptide catabolic process"/>
    <property type="evidence" value="ECO:0007669"/>
    <property type="project" value="TreeGrafter"/>
</dbReference>
<gene>
    <name evidence="4" type="ORF">SBAD_LOCUS12433</name>
</gene>
<dbReference type="Proteomes" id="UP000270296">
    <property type="component" value="Unassembled WGS sequence"/>
</dbReference>
<dbReference type="Pfam" id="PF17900">
    <property type="entry name" value="Peptidase_M1_N"/>
    <property type="match status" value="1"/>
</dbReference>
<evidence type="ECO:0000313" key="4">
    <source>
        <dbReference type="EMBL" id="VDP48285.1"/>
    </source>
</evidence>
<dbReference type="EMBL" id="UZAM01017779">
    <property type="protein sequence ID" value="VDP48285.1"/>
    <property type="molecule type" value="Genomic_DNA"/>
</dbReference>
<evidence type="ECO:0000313" key="6">
    <source>
        <dbReference type="WBParaSite" id="SBAD_0001284101-mRNA-1"/>
    </source>
</evidence>
<dbReference type="GO" id="GO:0006508">
    <property type="term" value="P:proteolysis"/>
    <property type="evidence" value="ECO:0007669"/>
    <property type="project" value="TreeGrafter"/>
</dbReference>
<keyword evidence="2" id="KW-0472">Membrane</keyword>
<organism evidence="6">
    <name type="scientific">Soboliphyme baturini</name>
    <dbReference type="NCBI Taxonomy" id="241478"/>
    <lineage>
        <taxon>Eukaryota</taxon>
        <taxon>Metazoa</taxon>
        <taxon>Ecdysozoa</taxon>
        <taxon>Nematoda</taxon>
        <taxon>Enoplea</taxon>
        <taxon>Dorylaimia</taxon>
        <taxon>Dioctophymatida</taxon>
        <taxon>Dioctophymatoidea</taxon>
        <taxon>Soboliphymatidae</taxon>
        <taxon>Soboliphyme</taxon>
    </lineage>
</organism>
<reference evidence="6" key="1">
    <citation type="submission" date="2016-06" db="UniProtKB">
        <authorList>
            <consortium name="WormBaseParasite"/>
        </authorList>
    </citation>
    <scope>IDENTIFICATION</scope>
</reference>
<evidence type="ECO:0000256" key="2">
    <source>
        <dbReference type="SAM" id="Phobius"/>
    </source>
</evidence>
<dbReference type="InterPro" id="IPR045357">
    <property type="entry name" value="Aminopeptidase_N-like_N"/>
</dbReference>
<feature type="transmembrane region" description="Helical" evidence="2">
    <location>
        <begin position="12"/>
        <end position="32"/>
    </location>
</feature>
<dbReference type="GO" id="GO:0005737">
    <property type="term" value="C:cytoplasm"/>
    <property type="evidence" value="ECO:0007669"/>
    <property type="project" value="TreeGrafter"/>
</dbReference>
<dbReference type="GO" id="GO:0008270">
    <property type="term" value="F:zinc ion binding"/>
    <property type="evidence" value="ECO:0007669"/>
    <property type="project" value="TreeGrafter"/>
</dbReference>
<evidence type="ECO:0000313" key="5">
    <source>
        <dbReference type="Proteomes" id="UP000270296"/>
    </source>
</evidence>
<proteinExistence type="predicted"/>
<dbReference type="GO" id="GO:0070006">
    <property type="term" value="F:metalloaminopeptidase activity"/>
    <property type="evidence" value="ECO:0007669"/>
    <property type="project" value="TreeGrafter"/>
</dbReference>
<dbReference type="GO" id="GO:0042277">
    <property type="term" value="F:peptide binding"/>
    <property type="evidence" value="ECO:0007669"/>
    <property type="project" value="TreeGrafter"/>
</dbReference>
<dbReference type="PROSITE" id="PS51257">
    <property type="entry name" value="PROKAR_LIPOPROTEIN"/>
    <property type="match status" value="1"/>
</dbReference>
<feature type="region of interest" description="Disordered" evidence="1">
    <location>
        <begin position="39"/>
        <end position="69"/>
    </location>
</feature>
<accession>A0A183J985</accession>
<dbReference type="AlphaFoldDB" id="A0A183J985"/>
<protein>
    <submittedName>
        <fullName evidence="6">Peptidase_M1_N domain-containing protein</fullName>
    </submittedName>
</protein>
<evidence type="ECO:0000256" key="1">
    <source>
        <dbReference type="SAM" id="MobiDB-lite"/>
    </source>
</evidence>
<dbReference type="Gene3D" id="2.60.40.1730">
    <property type="entry name" value="tricorn interacting facor f3 domain"/>
    <property type="match status" value="1"/>
</dbReference>
<reference evidence="4 5" key="2">
    <citation type="submission" date="2018-11" db="EMBL/GenBank/DDBJ databases">
        <authorList>
            <consortium name="Pathogen Informatics"/>
        </authorList>
    </citation>
    <scope>NUCLEOTIDE SEQUENCE [LARGE SCALE GENOMIC DNA]</scope>
</reference>
<dbReference type="InterPro" id="IPR042097">
    <property type="entry name" value="Aminopeptidase_N-like_N_sf"/>
</dbReference>
<feature type="domain" description="Aminopeptidase N-like N-terminal" evidence="3">
    <location>
        <begin position="87"/>
        <end position="257"/>
    </location>
</feature>
<dbReference type="OrthoDB" id="5834318at2759"/>
<name>A0A183J985_9BILA</name>